<dbReference type="OrthoDB" id="543156at2759"/>
<dbReference type="InterPro" id="IPR002818">
    <property type="entry name" value="DJ-1/PfpI"/>
</dbReference>
<reference evidence="7" key="1">
    <citation type="submission" date="2022-11" db="EMBL/GenBank/DDBJ databases">
        <authorList>
            <person name="Petersen C."/>
        </authorList>
    </citation>
    <scope>NUCLEOTIDE SEQUENCE</scope>
    <source>
        <strain evidence="7">IBT 19713</strain>
    </source>
</reference>
<evidence type="ECO:0000256" key="2">
    <source>
        <dbReference type="ARBA" id="ARBA00023016"/>
    </source>
</evidence>
<name>A0A9W9NIA4_9EURO</name>
<evidence type="ECO:0000256" key="3">
    <source>
        <dbReference type="ARBA" id="ARBA00023239"/>
    </source>
</evidence>
<comment type="similarity">
    <text evidence="4">Belongs to the peptidase C56 family. HSP31-like subfamily.</text>
</comment>
<gene>
    <name evidence="7" type="ORF">N7468_009492</name>
</gene>
<evidence type="ECO:0000313" key="7">
    <source>
        <dbReference type="EMBL" id="KAJ5220288.1"/>
    </source>
</evidence>
<reference evidence="7" key="2">
    <citation type="journal article" date="2023" name="IMA Fungus">
        <title>Comparative genomic study of the Penicillium genus elucidates a diverse pangenome and 15 lateral gene transfer events.</title>
        <authorList>
            <person name="Petersen C."/>
            <person name="Sorensen T."/>
            <person name="Nielsen M.R."/>
            <person name="Sondergaard T.E."/>
            <person name="Sorensen J.L."/>
            <person name="Fitzpatrick D.A."/>
            <person name="Frisvad J.C."/>
            <person name="Nielsen K.L."/>
        </authorList>
    </citation>
    <scope>NUCLEOTIDE SEQUENCE</scope>
    <source>
        <strain evidence="7">IBT 19713</strain>
    </source>
</reference>
<keyword evidence="2" id="KW-0346">Stress response</keyword>
<keyword evidence="3" id="KW-0456">Lyase</keyword>
<dbReference type="PANTHER" id="PTHR48094:SF11">
    <property type="entry name" value="GLUTATHIONE-INDEPENDENT GLYOXALASE HSP31-RELATED"/>
    <property type="match status" value="1"/>
</dbReference>
<accession>A0A9W9NIA4</accession>
<dbReference type="CDD" id="cd03141">
    <property type="entry name" value="GATase1_Hsp31_like"/>
    <property type="match status" value="1"/>
</dbReference>
<sequence>MAPKVLIVLTSADEFPGVGKTGWYLPEFAHPWEVLHSKTELTIASPKGGAAPLDQGSVEMFKSDPVSQKFLAEQKSLWENTVKLSDVNAGDFDAIFYVGGHGPLFDLTDNATSLSLIQAFAAAKKPVSAVCHGPTVFLKATTPDGKPLIAGASVTGFSNVEEEQVGLLSKVPFELETELQRVSDGGYVKAAEPWAEKVVVSKTNGIGGPLITGQNPNSGSGVAKAILEALGI</sequence>
<dbReference type="GO" id="GO:0005737">
    <property type="term" value="C:cytoplasm"/>
    <property type="evidence" value="ECO:0007669"/>
    <property type="project" value="TreeGrafter"/>
</dbReference>
<dbReference type="GO" id="GO:0019243">
    <property type="term" value="P:methylglyoxal catabolic process to D-lactate via S-lactoyl-glutathione"/>
    <property type="evidence" value="ECO:0007669"/>
    <property type="project" value="TreeGrafter"/>
</dbReference>
<protein>
    <recommendedName>
        <fullName evidence="1">D-lactate dehydratase</fullName>
        <ecNumber evidence="1">4.2.1.130</ecNumber>
    </recommendedName>
</protein>
<dbReference type="SUPFAM" id="SSF52317">
    <property type="entry name" value="Class I glutamine amidotransferase-like"/>
    <property type="match status" value="1"/>
</dbReference>
<dbReference type="Proteomes" id="UP001150941">
    <property type="component" value="Unassembled WGS sequence"/>
</dbReference>
<evidence type="ECO:0000259" key="6">
    <source>
        <dbReference type="Pfam" id="PF01965"/>
    </source>
</evidence>
<dbReference type="RefSeq" id="XP_058327118.1">
    <property type="nucleotide sequence ID" value="XM_058478788.1"/>
</dbReference>
<comment type="caution">
    <text evidence="7">The sequence shown here is derived from an EMBL/GenBank/DDBJ whole genome shotgun (WGS) entry which is preliminary data.</text>
</comment>
<dbReference type="EMBL" id="JAPQKS010000007">
    <property type="protein sequence ID" value="KAJ5220288.1"/>
    <property type="molecule type" value="Genomic_DNA"/>
</dbReference>
<organism evidence="7 8">
    <name type="scientific">Penicillium chermesinum</name>
    <dbReference type="NCBI Taxonomy" id="63820"/>
    <lineage>
        <taxon>Eukaryota</taxon>
        <taxon>Fungi</taxon>
        <taxon>Dikarya</taxon>
        <taxon>Ascomycota</taxon>
        <taxon>Pezizomycotina</taxon>
        <taxon>Eurotiomycetes</taxon>
        <taxon>Eurotiomycetidae</taxon>
        <taxon>Eurotiales</taxon>
        <taxon>Aspergillaceae</taxon>
        <taxon>Penicillium</taxon>
    </lineage>
</organism>
<dbReference type="InterPro" id="IPR050325">
    <property type="entry name" value="Prot/Nucl_acid_deglycase"/>
</dbReference>
<keyword evidence="8" id="KW-1185">Reference proteome</keyword>
<dbReference type="InterPro" id="IPR029062">
    <property type="entry name" value="Class_I_gatase-like"/>
</dbReference>
<evidence type="ECO:0000256" key="4">
    <source>
        <dbReference type="ARBA" id="ARBA00038493"/>
    </source>
</evidence>
<evidence type="ECO:0000256" key="1">
    <source>
        <dbReference type="ARBA" id="ARBA00013134"/>
    </source>
</evidence>
<dbReference type="EC" id="4.2.1.130" evidence="1"/>
<dbReference type="GeneID" id="83206091"/>
<evidence type="ECO:0000313" key="8">
    <source>
        <dbReference type="Proteomes" id="UP001150941"/>
    </source>
</evidence>
<dbReference type="GO" id="GO:0019172">
    <property type="term" value="F:glyoxalase III activity"/>
    <property type="evidence" value="ECO:0007669"/>
    <property type="project" value="UniProtKB-EC"/>
</dbReference>
<proteinExistence type="inferred from homology"/>
<dbReference type="PANTHER" id="PTHR48094">
    <property type="entry name" value="PROTEIN/NUCLEIC ACID DEGLYCASE DJ-1-RELATED"/>
    <property type="match status" value="1"/>
</dbReference>
<evidence type="ECO:0000256" key="5">
    <source>
        <dbReference type="ARBA" id="ARBA00048082"/>
    </source>
</evidence>
<feature type="domain" description="DJ-1/PfpI" evidence="6">
    <location>
        <begin position="27"/>
        <end position="226"/>
    </location>
</feature>
<comment type="catalytic activity">
    <reaction evidence="5">
        <text>methylglyoxal + H2O = (R)-lactate + H(+)</text>
        <dbReference type="Rhea" id="RHEA:27754"/>
        <dbReference type="ChEBI" id="CHEBI:15377"/>
        <dbReference type="ChEBI" id="CHEBI:15378"/>
        <dbReference type="ChEBI" id="CHEBI:16004"/>
        <dbReference type="ChEBI" id="CHEBI:17158"/>
        <dbReference type="EC" id="4.2.1.130"/>
    </reaction>
</comment>
<dbReference type="AlphaFoldDB" id="A0A9W9NIA4"/>
<dbReference type="Gene3D" id="3.40.50.880">
    <property type="match status" value="1"/>
</dbReference>
<dbReference type="Pfam" id="PF01965">
    <property type="entry name" value="DJ-1_PfpI"/>
    <property type="match status" value="1"/>
</dbReference>